<dbReference type="GO" id="GO:0015074">
    <property type="term" value="P:DNA integration"/>
    <property type="evidence" value="ECO:0007669"/>
    <property type="project" value="InterPro"/>
</dbReference>
<evidence type="ECO:0000256" key="1">
    <source>
        <dbReference type="ARBA" id="ARBA00008857"/>
    </source>
</evidence>
<comment type="similarity">
    <text evidence="1">Belongs to the 'phage' integrase family.</text>
</comment>
<dbReference type="EMBL" id="CP060016">
    <property type="protein sequence ID" value="UNC02670.1"/>
    <property type="molecule type" value="Genomic_DNA"/>
</dbReference>
<dbReference type="InterPro" id="IPR011010">
    <property type="entry name" value="DNA_brk_join_enz"/>
</dbReference>
<dbReference type="InterPro" id="IPR050090">
    <property type="entry name" value="Tyrosine_recombinase_XerCD"/>
</dbReference>
<dbReference type="InterPro" id="IPR013762">
    <property type="entry name" value="Integrase-like_cat_sf"/>
</dbReference>
<proteinExistence type="inferred from homology"/>
<dbReference type="RefSeq" id="WP_077739435.1">
    <property type="nucleotide sequence ID" value="NZ_AP022579.1"/>
</dbReference>
<dbReference type="Gene3D" id="1.10.443.10">
    <property type="entry name" value="Intergrase catalytic core"/>
    <property type="match status" value="1"/>
</dbReference>
<dbReference type="InterPro" id="IPR002104">
    <property type="entry name" value="Integrase_catalytic"/>
</dbReference>
<evidence type="ECO:0000256" key="3">
    <source>
        <dbReference type="ARBA" id="ARBA00023172"/>
    </source>
</evidence>
<organism evidence="5 6">
    <name type="scientific">Mycolicibacterium boenickei</name>
    <dbReference type="NCBI Taxonomy" id="146017"/>
    <lineage>
        <taxon>Bacteria</taxon>
        <taxon>Bacillati</taxon>
        <taxon>Actinomycetota</taxon>
        <taxon>Actinomycetes</taxon>
        <taxon>Mycobacteriales</taxon>
        <taxon>Mycobacteriaceae</taxon>
        <taxon>Mycolicibacterium</taxon>
    </lineage>
</organism>
<dbReference type="PANTHER" id="PTHR30349:SF64">
    <property type="entry name" value="PROPHAGE INTEGRASE INTD-RELATED"/>
    <property type="match status" value="1"/>
</dbReference>
<evidence type="ECO:0000256" key="2">
    <source>
        <dbReference type="ARBA" id="ARBA00023125"/>
    </source>
</evidence>
<evidence type="ECO:0000313" key="6">
    <source>
        <dbReference type="Proteomes" id="UP001162885"/>
    </source>
</evidence>
<protein>
    <submittedName>
        <fullName evidence="5">Tyrosine-type recombinase/integrase</fullName>
    </submittedName>
</protein>
<dbReference type="Pfam" id="PF00589">
    <property type="entry name" value="Phage_integrase"/>
    <property type="match status" value="1"/>
</dbReference>
<dbReference type="CDD" id="cd01189">
    <property type="entry name" value="INT_ICEBs1_C_like"/>
    <property type="match status" value="1"/>
</dbReference>
<dbReference type="GO" id="GO:0003677">
    <property type="term" value="F:DNA binding"/>
    <property type="evidence" value="ECO:0007669"/>
    <property type="project" value="UniProtKB-KW"/>
</dbReference>
<keyword evidence="2" id="KW-0238">DNA-binding</keyword>
<dbReference type="PROSITE" id="PS51898">
    <property type="entry name" value="TYR_RECOMBINASE"/>
    <property type="match status" value="1"/>
</dbReference>
<dbReference type="InterPro" id="IPR010998">
    <property type="entry name" value="Integrase_recombinase_N"/>
</dbReference>
<name>A0AAX3A631_9MYCO</name>
<reference evidence="5 6" key="1">
    <citation type="journal article" date="2022" name="BMC Genomics">
        <title>Comparative genome analysis of mycobacteria focusing on tRNA and non-coding RNA.</title>
        <authorList>
            <person name="Behra P.R.K."/>
            <person name="Pettersson B.M.F."/>
            <person name="Ramesh M."/>
            <person name="Das S."/>
            <person name="Dasgupta S."/>
            <person name="Kirsebom L.A."/>
        </authorList>
    </citation>
    <scope>NUCLEOTIDE SEQUENCE [LARGE SCALE GENOMIC DNA]</scope>
    <source>
        <strain evidence="5 6">DSM 44677</strain>
    </source>
</reference>
<dbReference type="Proteomes" id="UP001162885">
    <property type="component" value="Chromosome"/>
</dbReference>
<keyword evidence="3" id="KW-0233">DNA recombination</keyword>
<evidence type="ECO:0000259" key="4">
    <source>
        <dbReference type="PROSITE" id="PS51898"/>
    </source>
</evidence>
<accession>A0AAX3A631</accession>
<dbReference type="AlphaFoldDB" id="A0AAX3A631"/>
<gene>
    <name evidence="5" type="ORF">H5U98_15645</name>
</gene>
<dbReference type="Gene3D" id="1.10.150.130">
    <property type="match status" value="1"/>
</dbReference>
<dbReference type="SUPFAM" id="SSF56349">
    <property type="entry name" value="DNA breaking-rejoining enzymes"/>
    <property type="match status" value="1"/>
</dbReference>
<feature type="domain" description="Tyr recombinase" evidence="4">
    <location>
        <begin position="175"/>
        <end position="382"/>
    </location>
</feature>
<dbReference type="GO" id="GO:0006310">
    <property type="term" value="P:DNA recombination"/>
    <property type="evidence" value="ECO:0007669"/>
    <property type="project" value="UniProtKB-KW"/>
</dbReference>
<sequence>MASIKKYATAHGDRWRVQYRTPDNRLTGARGFKTKREAENYAATVTVSKARGEYIDPADARVTVGDLGPGWLARRTHLKPSSRRVEEVAWRVHVEPQWGAVKLADIRHSAVQSWVSAIGRAVTDSDGKVTKKASGPVTVIRAYNVLAGILDDAVRDRRLTANPARGAKLPRKVKREHPYLTDDQVMALAAEAGPDKGAIVLVLAYCGLRWGELAGLHVADVDTLRRRLHIRRNAVNVGGVVEVGTPKTHERRTVPLPRFLVGPLASACQGKGRDGIVFPAASGDYAKPPGMKTWFDGAVTRCATSADKARAVEHEVQPDREPDTAIFPRITPHDLRHTAASLAVSAGANVKAVQKMLGHKSATMTLDTYADLFDKDAEAVADAHDERLAGMTLPASLAGQM</sequence>
<evidence type="ECO:0000313" key="5">
    <source>
        <dbReference type="EMBL" id="UNC02670.1"/>
    </source>
</evidence>
<dbReference type="PANTHER" id="PTHR30349">
    <property type="entry name" value="PHAGE INTEGRASE-RELATED"/>
    <property type="match status" value="1"/>
</dbReference>